<accession>A0A4Q2B0F9</accession>
<sequence>MKQVFWFDGYGNVQSKEVADDYVLQAGELDPQPEQSGNTNDEQKALASLGMQVAQLKTQNTQILSMVGKLGLQIAKGDN</sequence>
<dbReference type="RefSeq" id="WP_129303199.1">
    <property type="nucleotide sequence ID" value="NZ_QZFR01000007.1"/>
</dbReference>
<organism evidence="1 2">
    <name type="scientific">Ligilactobacillus murinus</name>
    <dbReference type="NCBI Taxonomy" id="1622"/>
    <lineage>
        <taxon>Bacteria</taxon>
        <taxon>Bacillati</taxon>
        <taxon>Bacillota</taxon>
        <taxon>Bacilli</taxon>
        <taxon>Lactobacillales</taxon>
        <taxon>Lactobacillaceae</taxon>
        <taxon>Ligilactobacillus</taxon>
    </lineage>
</organism>
<dbReference type="EMBL" id="QZFR01000007">
    <property type="protein sequence ID" value="RXV75237.1"/>
    <property type="molecule type" value="Genomic_DNA"/>
</dbReference>
<evidence type="ECO:0000313" key="1">
    <source>
        <dbReference type="EMBL" id="RXV75237.1"/>
    </source>
</evidence>
<dbReference type="AlphaFoldDB" id="A0A4Q2B0F9"/>
<reference evidence="1 2" key="1">
    <citation type="submission" date="2018-09" db="EMBL/GenBank/DDBJ databases">
        <title>Murine metabolic-syndrome-specific gut microbial biobank.</title>
        <authorList>
            <person name="Liu C."/>
        </authorList>
    </citation>
    <scope>NUCLEOTIDE SEQUENCE [LARGE SCALE GENOMIC DNA]</scope>
    <source>
        <strain evidence="1 2">C-30</strain>
    </source>
</reference>
<protein>
    <submittedName>
        <fullName evidence="1">Uncharacterized protein</fullName>
    </submittedName>
</protein>
<name>A0A4Q2B0F9_9LACO</name>
<comment type="caution">
    <text evidence="1">The sequence shown here is derived from an EMBL/GenBank/DDBJ whole genome shotgun (WGS) entry which is preliminary data.</text>
</comment>
<dbReference type="OrthoDB" id="9895886at2"/>
<dbReference type="Proteomes" id="UP000289316">
    <property type="component" value="Unassembled WGS sequence"/>
</dbReference>
<gene>
    <name evidence="1" type="ORF">D6C19_01985</name>
</gene>
<evidence type="ECO:0000313" key="2">
    <source>
        <dbReference type="Proteomes" id="UP000289316"/>
    </source>
</evidence>
<proteinExistence type="predicted"/>